<organism evidence="1 2">
    <name type="scientific">Hydnum rufescens UP504</name>
    <dbReference type="NCBI Taxonomy" id="1448309"/>
    <lineage>
        <taxon>Eukaryota</taxon>
        <taxon>Fungi</taxon>
        <taxon>Dikarya</taxon>
        <taxon>Basidiomycota</taxon>
        <taxon>Agaricomycotina</taxon>
        <taxon>Agaricomycetes</taxon>
        <taxon>Cantharellales</taxon>
        <taxon>Hydnaceae</taxon>
        <taxon>Hydnum</taxon>
    </lineage>
</organism>
<comment type="caution">
    <text evidence="1">The sequence shown here is derived from an EMBL/GenBank/DDBJ whole genome shotgun (WGS) entry which is preliminary data.</text>
</comment>
<dbReference type="Gene3D" id="3.30.420.10">
    <property type="entry name" value="Ribonuclease H-like superfamily/Ribonuclease H"/>
    <property type="match status" value="1"/>
</dbReference>
<dbReference type="PANTHER" id="PTHR35871:SF1">
    <property type="entry name" value="CXC1-LIKE CYSTEINE CLUSTER ASSOCIATED WITH KDZ TRANSPOSASES DOMAIN-CONTAINING PROTEIN"/>
    <property type="match status" value="1"/>
</dbReference>
<evidence type="ECO:0000313" key="2">
    <source>
        <dbReference type="Proteomes" id="UP000886523"/>
    </source>
</evidence>
<sequence length="217" mass="24867">MDLLDVHYLNEDHTFQYDNAMTHRKCANDSLSICHMPNNGKRQSENWGVKVLQHGTDGQPVYGHNRKPLKVFKLISGAWFSDSQPQDLYFPESHPMHPRLFKGMAQILEECSFNNAQSLKAECKNFKCAAGSTDCCCCHILFNQPDFANVKSLLEELCEQHGYAVIFLPKFHLELNFIEMCWGYAKWVYCQSTISSDPNILQRHTISALESVPLMSM</sequence>
<proteinExistence type="predicted"/>
<dbReference type="Proteomes" id="UP000886523">
    <property type="component" value="Unassembled WGS sequence"/>
</dbReference>
<dbReference type="OrthoDB" id="2416294at2759"/>
<dbReference type="GO" id="GO:0003676">
    <property type="term" value="F:nucleic acid binding"/>
    <property type="evidence" value="ECO:0007669"/>
    <property type="project" value="InterPro"/>
</dbReference>
<protein>
    <submittedName>
        <fullName evidence="1">Uncharacterized protein</fullName>
    </submittedName>
</protein>
<dbReference type="AlphaFoldDB" id="A0A9P6B198"/>
<reference evidence="1" key="1">
    <citation type="journal article" date="2020" name="Nat. Commun.">
        <title>Large-scale genome sequencing of mycorrhizal fungi provides insights into the early evolution of symbiotic traits.</title>
        <authorList>
            <person name="Miyauchi S."/>
            <person name="Kiss E."/>
            <person name="Kuo A."/>
            <person name="Drula E."/>
            <person name="Kohler A."/>
            <person name="Sanchez-Garcia M."/>
            <person name="Morin E."/>
            <person name="Andreopoulos B."/>
            <person name="Barry K.W."/>
            <person name="Bonito G."/>
            <person name="Buee M."/>
            <person name="Carver A."/>
            <person name="Chen C."/>
            <person name="Cichocki N."/>
            <person name="Clum A."/>
            <person name="Culley D."/>
            <person name="Crous P.W."/>
            <person name="Fauchery L."/>
            <person name="Girlanda M."/>
            <person name="Hayes R.D."/>
            <person name="Keri Z."/>
            <person name="LaButti K."/>
            <person name="Lipzen A."/>
            <person name="Lombard V."/>
            <person name="Magnuson J."/>
            <person name="Maillard F."/>
            <person name="Murat C."/>
            <person name="Nolan M."/>
            <person name="Ohm R.A."/>
            <person name="Pangilinan J."/>
            <person name="Pereira M.F."/>
            <person name="Perotto S."/>
            <person name="Peter M."/>
            <person name="Pfister S."/>
            <person name="Riley R."/>
            <person name="Sitrit Y."/>
            <person name="Stielow J.B."/>
            <person name="Szollosi G."/>
            <person name="Zifcakova L."/>
            <person name="Stursova M."/>
            <person name="Spatafora J.W."/>
            <person name="Tedersoo L."/>
            <person name="Vaario L.M."/>
            <person name="Yamada A."/>
            <person name="Yan M."/>
            <person name="Wang P."/>
            <person name="Xu J."/>
            <person name="Bruns T."/>
            <person name="Baldrian P."/>
            <person name="Vilgalys R."/>
            <person name="Dunand C."/>
            <person name="Henrissat B."/>
            <person name="Grigoriev I.V."/>
            <person name="Hibbett D."/>
            <person name="Nagy L.G."/>
            <person name="Martin F.M."/>
        </authorList>
    </citation>
    <scope>NUCLEOTIDE SEQUENCE</scope>
    <source>
        <strain evidence="1">UP504</strain>
    </source>
</reference>
<name>A0A9P6B198_9AGAM</name>
<accession>A0A9P6B198</accession>
<dbReference type="PANTHER" id="PTHR35871">
    <property type="entry name" value="EXPRESSED PROTEIN"/>
    <property type="match status" value="1"/>
</dbReference>
<dbReference type="EMBL" id="MU128946">
    <property type="protein sequence ID" value="KAF9515788.1"/>
    <property type="molecule type" value="Genomic_DNA"/>
</dbReference>
<keyword evidence="2" id="KW-1185">Reference proteome</keyword>
<gene>
    <name evidence="1" type="ORF">BS47DRAFT_1293399</name>
</gene>
<dbReference type="InterPro" id="IPR036397">
    <property type="entry name" value="RNaseH_sf"/>
</dbReference>
<evidence type="ECO:0000313" key="1">
    <source>
        <dbReference type="EMBL" id="KAF9515788.1"/>
    </source>
</evidence>